<organism evidence="2 3">
    <name type="scientific">Brassica rapa subsp. trilocularis</name>
    <dbReference type="NCBI Taxonomy" id="1813537"/>
    <lineage>
        <taxon>Eukaryota</taxon>
        <taxon>Viridiplantae</taxon>
        <taxon>Streptophyta</taxon>
        <taxon>Embryophyta</taxon>
        <taxon>Tracheophyta</taxon>
        <taxon>Spermatophyta</taxon>
        <taxon>Magnoliopsida</taxon>
        <taxon>eudicotyledons</taxon>
        <taxon>Gunneridae</taxon>
        <taxon>Pentapetalae</taxon>
        <taxon>rosids</taxon>
        <taxon>malvids</taxon>
        <taxon>Brassicales</taxon>
        <taxon>Brassicaceae</taxon>
        <taxon>Brassiceae</taxon>
        <taxon>Brassica</taxon>
    </lineage>
</organism>
<dbReference type="InterPro" id="IPR055290">
    <property type="entry name" value="At3g26010-like"/>
</dbReference>
<evidence type="ECO:0000259" key="1">
    <source>
        <dbReference type="Pfam" id="PF24750"/>
    </source>
</evidence>
<name>A0ABQ7LT75_BRACM</name>
<dbReference type="PANTHER" id="PTHR35546:SF25">
    <property type="entry name" value="F-BOX DOMAIN-CONTAINING PROTEIN"/>
    <property type="match status" value="1"/>
</dbReference>
<gene>
    <name evidence="2" type="primary">A08p024220.1_BraROA</name>
    <name evidence="2" type="ORF">IGI04_031305</name>
</gene>
<dbReference type="InterPro" id="IPR056592">
    <property type="entry name" value="Beta-prop_At3g26010-like"/>
</dbReference>
<sequence length="353" mass="41081">MPRLLPYRRQLELNFPHESQGHNWSFKSMRHHIDVDTSKIRVVFCADGLVLLRHESIGYYVGNPVLSQWTLLPPPPPPILPGNRYYDSGLVTLMHNGVILDYKVVRLHENIQSIHSPNPTTLSFEIYSSDTGDWSYKHVSCPGDNRDLVIVCNPITLNGKLYWHAEGKDDGIVVYDFFSDDDDQARSIRLPDRMQRYHPHHSDASRCFEHCLCPCYKMICSTSQGFFVFIEARRMTGKEEGYNLKVWRLIESDYSWEWDKAWEINMASIGIGFESVPMAINNFDVDIIYLWSLQHIRYVACNVRTQTKYLGPINRANEKYLPCNISVCFYPRNTLTQFVLSLQEVPKMFSKRS</sequence>
<dbReference type="PANTHER" id="PTHR35546">
    <property type="entry name" value="F-BOX PROTEIN INTERACTION DOMAIN PROTEIN-RELATED"/>
    <property type="match status" value="1"/>
</dbReference>
<evidence type="ECO:0000313" key="2">
    <source>
        <dbReference type="EMBL" id="KAG5389764.1"/>
    </source>
</evidence>
<keyword evidence="3" id="KW-1185">Reference proteome</keyword>
<dbReference type="Pfam" id="PF24750">
    <property type="entry name" value="b-prop_At3g26010-like"/>
    <property type="match status" value="1"/>
</dbReference>
<comment type="caution">
    <text evidence="2">The sequence shown here is derived from an EMBL/GenBank/DDBJ whole genome shotgun (WGS) entry which is preliminary data.</text>
</comment>
<dbReference type="Proteomes" id="UP000823674">
    <property type="component" value="Chromosome A08"/>
</dbReference>
<dbReference type="EMBL" id="JADBGQ010000007">
    <property type="protein sequence ID" value="KAG5389764.1"/>
    <property type="molecule type" value="Genomic_DNA"/>
</dbReference>
<feature type="domain" description="F-box protein At3g26010-like beta-propeller" evidence="1">
    <location>
        <begin position="32"/>
        <end position="310"/>
    </location>
</feature>
<proteinExistence type="predicted"/>
<reference evidence="2 3" key="1">
    <citation type="submission" date="2021-03" db="EMBL/GenBank/DDBJ databases">
        <authorList>
            <person name="King G.J."/>
            <person name="Bancroft I."/>
            <person name="Baten A."/>
            <person name="Bloomfield J."/>
            <person name="Borpatragohain P."/>
            <person name="He Z."/>
            <person name="Irish N."/>
            <person name="Irwin J."/>
            <person name="Liu K."/>
            <person name="Mauleon R.P."/>
            <person name="Moore J."/>
            <person name="Morris R."/>
            <person name="Ostergaard L."/>
            <person name="Wang B."/>
            <person name="Wells R."/>
        </authorList>
    </citation>
    <scope>NUCLEOTIDE SEQUENCE [LARGE SCALE GENOMIC DNA]</scope>
    <source>
        <strain evidence="2">R-o-18</strain>
        <tissue evidence="2">Leaf</tissue>
    </source>
</reference>
<accession>A0ABQ7LT75</accession>
<protein>
    <recommendedName>
        <fullName evidence="1">F-box protein At3g26010-like beta-propeller domain-containing protein</fullName>
    </recommendedName>
</protein>
<evidence type="ECO:0000313" key="3">
    <source>
        <dbReference type="Proteomes" id="UP000823674"/>
    </source>
</evidence>